<organism evidence="2 3">
    <name type="scientific">Tumebacillus avium</name>
    <dbReference type="NCBI Taxonomy" id="1903704"/>
    <lineage>
        <taxon>Bacteria</taxon>
        <taxon>Bacillati</taxon>
        <taxon>Bacillota</taxon>
        <taxon>Bacilli</taxon>
        <taxon>Bacillales</taxon>
        <taxon>Alicyclobacillaceae</taxon>
        <taxon>Tumebacillus</taxon>
    </lineage>
</organism>
<dbReference type="InterPro" id="IPR000415">
    <property type="entry name" value="Nitroreductase-like"/>
</dbReference>
<gene>
    <name evidence="2" type="ORF">CBW65_18215</name>
</gene>
<dbReference type="InterPro" id="IPR020051">
    <property type="entry name" value="SagB-type_dehydrogenase"/>
</dbReference>
<evidence type="ECO:0000313" key="3">
    <source>
        <dbReference type="Proteomes" id="UP000195437"/>
    </source>
</evidence>
<dbReference type="CDD" id="cd02142">
    <property type="entry name" value="McbC_SagB-like_oxidoreductase"/>
    <property type="match status" value="1"/>
</dbReference>
<dbReference type="PANTHER" id="PTHR43745">
    <property type="entry name" value="NITROREDUCTASE MJ1384-RELATED"/>
    <property type="match status" value="1"/>
</dbReference>
<proteinExistence type="predicted"/>
<name>A0A1Y0ISA3_9BACL</name>
<protein>
    <recommendedName>
        <fullName evidence="1">Nitroreductase domain-containing protein</fullName>
    </recommendedName>
</protein>
<evidence type="ECO:0000313" key="2">
    <source>
        <dbReference type="EMBL" id="ARU62696.1"/>
    </source>
</evidence>
<dbReference type="InterPro" id="IPR052544">
    <property type="entry name" value="Bacteriocin_Proc_Enz"/>
</dbReference>
<dbReference type="RefSeq" id="WP_087458050.1">
    <property type="nucleotide sequence ID" value="NZ_CP021434.1"/>
</dbReference>
<reference evidence="3" key="1">
    <citation type="submission" date="2017-05" db="EMBL/GenBank/DDBJ databases">
        <authorList>
            <person name="Sung H."/>
        </authorList>
    </citation>
    <scope>NUCLEOTIDE SEQUENCE [LARGE SCALE GENOMIC DNA]</scope>
    <source>
        <strain evidence="3">AR23208</strain>
    </source>
</reference>
<dbReference type="OrthoDB" id="9801593at2"/>
<dbReference type="InterPro" id="IPR029479">
    <property type="entry name" value="Nitroreductase"/>
</dbReference>
<dbReference type="PANTHER" id="PTHR43745:SF2">
    <property type="entry name" value="NITROREDUCTASE MJ1384-RELATED"/>
    <property type="match status" value="1"/>
</dbReference>
<dbReference type="AlphaFoldDB" id="A0A1Y0ISA3"/>
<dbReference type="Proteomes" id="UP000195437">
    <property type="component" value="Chromosome"/>
</dbReference>
<dbReference type="GO" id="GO:0016491">
    <property type="term" value="F:oxidoreductase activity"/>
    <property type="evidence" value="ECO:0007669"/>
    <property type="project" value="InterPro"/>
</dbReference>
<dbReference type="NCBIfam" id="TIGR03605">
    <property type="entry name" value="antibiot_sagB"/>
    <property type="match status" value="1"/>
</dbReference>
<sequence>MAKRLLAASRRASSVEERMELKRTGIDNPFHLAELYHANSKFDPDLMSYRLPLDKYSVPDVMEDATEIYFDLPRFEELPPLPGALGDALLARRSSWDFAEPVTREELILLLKYALGTNAVKTVPDGTKELQLRLRSYPSGGALYPVQFYLYLHGVEGMERGLYRFCPYLNRLYLHQVGDFSGQIAGMTASTDPDANPGFVKQDYSRAAVHFFLAADFRHQSDKYGARAYRLTLLEAGHAAQNLLLVSTALGMTGVTLAGFYDDRANELLELDGVDRAALYMIPIGRAGGASQNG</sequence>
<accession>A0A1Y0ISA3</accession>
<feature type="domain" description="Nitroreductase" evidence="1">
    <location>
        <begin position="93"/>
        <end position="286"/>
    </location>
</feature>
<dbReference type="Pfam" id="PF00881">
    <property type="entry name" value="Nitroreductase"/>
    <property type="match status" value="1"/>
</dbReference>
<evidence type="ECO:0000259" key="1">
    <source>
        <dbReference type="Pfam" id="PF00881"/>
    </source>
</evidence>
<dbReference type="SUPFAM" id="SSF55469">
    <property type="entry name" value="FMN-dependent nitroreductase-like"/>
    <property type="match status" value="1"/>
</dbReference>
<keyword evidence="3" id="KW-1185">Reference proteome</keyword>
<dbReference type="Gene3D" id="3.40.109.10">
    <property type="entry name" value="NADH Oxidase"/>
    <property type="match status" value="1"/>
</dbReference>
<dbReference type="EMBL" id="CP021434">
    <property type="protein sequence ID" value="ARU62696.1"/>
    <property type="molecule type" value="Genomic_DNA"/>
</dbReference>
<dbReference type="KEGG" id="tum:CBW65_18215"/>